<dbReference type="Proteomes" id="UP001433508">
    <property type="component" value="Unassembled WGS sequence"/>
</dbReference>
<name>A0ACC3T3L9_LIPKO</name>
<proteinExistence type="predicted"/>
<keyword evidence="2" id="KW-1185">Reference proteome</keyword>
<accession>A0ACC3T3L9</accession>
<evidence type="ECO:0000313" key="2">
    <source>
        <dbReference type="Proteomes" id="UP001433508"/>
    </source>
</evidence>
<protein>
    <submittedName>
        <fullName evidence="1">Uncharacterized protein</fullName>
    </submittedName>
</protein>
<reference evidence="2" key="1">
    <citation type="journal article" date="2024" name="Front. Bioeng. Biotechnol.">
        <title>Genome-scale model development and genomic sequencing of the oleaginous clade Lipomyces.</title>
        <authorList>
            <person name="Czajka J.J."/>
            <person name="Han Y."/>
            <person name="Kim J."/>
            <person name="Mondo S.J."/>
            <person name="Hofstad B.A."/>
            <person name="Robles A."/>
            <person name="Haridas S."/>
            <person name="Riley R."/>
            <person name="LaButti K."/>
            <person name="Pangilinan J."/>
            <person name="Andreopoulos W."/>
            <person name="Lipzen A."/>
            <person name="Yan J."/>
            <person name="Wang M."/>
            <person name="Ng V."/>
            <person name="Grigoriev I.V."/>
            <person name="Spatafora J.W."/>
            <person name="Magnuson J.K."/>
            <person name="Baker S.E."/>
            <person name="Pomraning K.R."/>
        </authorList>
    </citation>
    <scope>NUCLEOTIDE SEQUENCE [LARGE SCALE GENOMIC DNA]</scope>
    <source>
        <strain evidence="2">CBS 7786</strain>
    </source>
</reference>
<dbReference type="EMBL" id="MU971355">
    <property type="protein sequence ID" value="KAK9238534.1"/>
    <property type="molecule type" value="Genomic_DNA"/>
</dbReference>
<gene>
    <name evidence="1" type="ORF">V1525DRAFT_400805</name>
</gene>
<evidence type="ECO:0000313" key="1">
    <source>
        <dbReference type="EMBL" id="KAK9238534.1"/>
    </source>
</evidence>
<organism evidence="1 2">
    <name type="scientific">Lipomyces kononenkoae</name>
    <name type="common">Yeast</name>
    <dbReference type="NCBI Taxonomy" id="34357"/>
    <lineage>
        <taxon>Eukaryota</taxon>
        <taxon>Fungi</taxon>
        <taxon>Dikarya</taxon>
        <taxon>Ascomycota</taxon>
        <taxon>Saccharomycotina</taxon>
        <taxon>Lipomycetes</taxon>
        <taxon>Lipomycetales</taxon>
        <taxon>Lipomycetaceae</taxon>
        <taxon>Lipomyces</taxon>
    </lineage>
</organism>
<sequence>MSSYADVAAKNASQTPQEVRTNSSSLLSLFSKFKRRHRRSFAGNKSRRTVGDGQHYHNSKGGVFRTLSRALPSTTSSASSAKSCSHSHVVASPRSTSTLSQPSPTVRRRPQSIRSIQHKLSNLFSSRRRHSTSSSLTRLPSSVSTNRTRQNSYGCLSSTTITTTASNNLDAEVDAISEHSQTVKCSIVTSTLTVSTAAIPTSPFPPLLVAECISPLINEDCVGKSLTFNSSQKAAKPVPVLETTTTSTIAPSSMEPIESPPPPPAAETDKPADISSDKGFPEPDDVLPPSDEAPAGGPDKGKKAKSRECPFLVSAFDSLKKFVAAVRTDAAVIAYKAKTELRNPVVTCNLGTWVAIIAGATYYLNKKGPLPAAFTGPNGRYVTAAAITCALALTAGDVIVSTKKYPKYSKK</sequence>
<comment type="caution">
    <text evidence="1">The sequence shown here is derived from an EMBL/GenBank/DDBJ whole genome shotgun (WGS) entry which is preliminary data.</text>
</comment>